<dbReference type="NCBIfam" id="NF003716">
    <property type="entry name" value="PRK05326.1-3"/>
    <property type="match status" value="1"/>
</dbReference>
<evidence type="ECO:0000256" key="7">
    <source>
        <dbReference type="ARBA" id="ARBA00022989"/>
    </source>
</evidence>
<keyword evidence="9 10" id="KW-0472">Membrane</keyword>
<feature type="transmembrane region" description="Helical" evidence="10">
    <location>
        <begin position="91"/>
        <end position="113"/>
    </location>
</feature>
<reference evidence="12" key="1">
    <citation type="submission" date="2020-02" db="EMBL/GenBank/DDBJ databases">
        <authorList>
            <person name="Meier V. D."/>
        </authorList>
    </citation>
    <scope>NUCLEOTIDE SEQUENCE</scope>
    <source>
        <strain evidence="12">AVDCRST_MAG89</strain>
    </source>
</reference>
<evidence type="ECO:0000313" key="12">
    <source>
        <dbReference type="EMBL" id="CAA9322611.1"/>
    </source>
</evidence>
<keyword evidence="7 10" id="KW-1133">Transmembrane helix</keyword>
<evidence type="ECO:0000256" key="10">
    <source>
        <dbReference type="SAM" id="Phobius"/>
    </source>
</evidence>
<keyword evidence="2" id="KW-0813">Transport</keyword>
<comment type="subcellular location">
    <subcellularLocation>
        <location evidence="1">Cell membrane</location>
        <topology evidence="1">Multi-pass membrane protein</topology>
    </subcellularLocation>
</comment>
<keyword evidence="6 10" id="KW-0812">Transmembrane</keyword>
<dbReference type="PANTHER" id="PTHR32507:SF7">
    <property type="entry name" value="K(+)_H(+) ANTIPORTER NHAP2"/>
    <property type="match status" value="1"/>
</dbReference>
<feature type="domain" description="RCK C-terminal" evidence="11">
    <location>
        <begin position="403"/>
        <end position="487"/>
    </location>
</feature>
<sequence>MFAVDRLILLAGILLLLGIASSKFSARLGLPVLVLFLAVGMLAGSEGFGGIEFEDYPLAHGIGTAALALILFDGGLRTPLSSIRLAWKPSFVLATVGVLITSVLTGLAAMHILGISLLEGILLGGIVGSTDAAVVFAVLRSSGLRLRDRLSATLEIESGSNDPMAIFLTVGMLQVLLGRMEIGTDLLWLFVLQMGVGALAGVAVGRAGVWAVNRVNLDAAGLYPILVSAFGLLAYGLAASLQGSGFLAVYVAGIVLGNSRLVFQRGVLLFHDAGAWLGQIVMFVVLGLLSFPSRLLDVAPQGLLVALVLILVARPLAVVVALVPFRFDAREIAFLSWVGLKGAVPITLATFPLLLGLPSGPLIFNVVFFVVLISALTQGVSLPFFARRLGLDLPTDAEPALTLEITSLRDVDGDIVEYTVAPESRAAGKRVRGLALPDGVVLALIARGQEFIPPRGSTRVEAGDHLFVVLRSEVRTLVDRVFTRSPRAEGEMPAVVEFPLRGTTTVGELEEFYGIRLQAPDSSTLDVVVRESLGEGARPGSRVVFGEIALSVHRMGEDGEIDQLGLTILPPAEEEAIEE</sequence>
<dbReference type="PANTHER" id="PTHR32507">
    <property type="entry name" value="NA(+)/H(+) ANTIPORTER 1"/>
    <property type="match status" value="1"/>
</dbReference>
<feature type="transmembrane region" description="Helical" evidence="10">
    <location>
        <begin position="268"/>
        <end position="291"/>
    </location>
</feature>
<dbReference type="EMBL" id="CADCTV010000368">
    <property type="protein sequence ID" value="CAA9322611.1"/>
    <property type="molecule type" value="Genomic_DNA"/>
</dbReference>
<dbReference type="GO" id="GO:1902600">
    <property type="term" value="P:proton transmembrane transport"/>
    <property type="evidence" value="ECO:0007669"/>
    <property type="project" value="InterPro"/>
</dbReference>
<accession>A0A6J4L4F2</accession>
<feature type="transmembrane region" description="Helical" evidence="10">
    <location>
        <begin position="187"/>
        <end position="212"/>
    </location>
</feature>
<dbReference type="NCBIfam" id="NF003715">
    <property type="entry name" value="PRK05326.1-2"/>
    <property type="match status" value="1"/>
</dbReference>
<dbReference type="InterPro" id="IPR006037">
    <property type="entry name" value="RCK_C"/>
</dbReference>
<feature type="transmembrane region" description="Helical" evidence="10">
    <location>
        <begin position="120"/>
        <end position="143"/>
    </location>
</feature>
<evidence type="ECO:0000256" key="3">
    <source>
        <dbReference type="ARBA" id="ARBA00022449"/>
    </source>
</evidence>
<keyword evidence="5" id="KW-0633">Potassium transport</keyword>
<gene>
    <name evidence="12" type="ORF">AVDCRST_MAG89-1722</name>
</gene>
<evidence type="ECO:0000256" key="1">
    <source>
        <dbReference type="ARBA" id="ARBA00004651"/>
    </source>
</evidence>
<evidence type="ECO:0000256" key="6">
    <source>
        <dbReference type="ARBA" id="ARBA00022692"/>
    </source>
</evidence>
<dbReference type="GO" id="GO:0015297">
    <property type="term" value="F:antiporter activity"/>
    <property type="evidence" value="ECO:0007669"/>
    <property type="project" value="UniProtKB-KW"/>
</dbReference>
<dbReference type="InterPro" id="IPR038770">
    <property type="entry name" value="Na+/solute_symporter_sf"/>
</dbReference>
<evidence type="ECO:0000256" key="4">
    <source>
        <dbReference type="ARBA" id="ARBA00022475"/>
    </source>
</evidence>
<keyword evidence="3" id="KW-0050">Antiport</keyword>
<keyword evidence="4" id="KW-1003">Cell membrane</keyword>
<keyword evidence="5" id="KW-0630">Potassium</keyword>
<dbReference type="NCBIfam" id="NF003714">
    <property type="entry name" value="PRK05326.1-1"/>
    <property type="match status" value="1"/>
</dbReference>
<dbReference type="AlphaFoldDB" id="A0A6J4L4F2"/>
<dbReference type="Pfam" id="PF00999">
    <property type="entry name" value="Na_H_Exchanger"/>
    <property type="match status" value="1"/>
</dbReference>
<keyword evidence="8" id="KW-0406">Ion transport</keyword>
<evidence type="ECO:0000256" key="8">
    <source>
        <dbReference type="ARBA" id="ARBA00023065"/>
    </source>
</evidence>
<evidence type="ECO:0000256" key="9">
    <source>
        <dbReference type="ARBA" id="ARBA00023136"/>
    </source>
</evidence>
<dbReference type="Pfam" id="PF02080">
    <property type="entry name" value="TrkA_C"/>
    <property type="match status" value="1"/>
</dbReference>
<dbReference type="Gene3D" id="3.30.70.1450">
    <property type="entry name" value="Regulator of K+ conductance, C-terminal domain"/>
    <property type="match status" value="1"/>
</dbReference>
<evidence type="ECO:0000256" key="5">
    <source>
        <dbReference type="ARBA" id="ARBA00022538"/>
    </source>
</evidence>
<feature type="transmembrane region" description="Helical" evidence="10">
    <location>
        <begin position="362"/>
        <end position="385"/>
    </location>
</feature>
<dbReference type="GO" id="GO:0006813">
    <property type="term" value="P:potassium ion transport"/>
    <property type="evidence" value="ECO:0007669"/>
    <property type="project" value="UniProtKB-KW"/>
</dbReference>
<feature type="transmembrane region" description="Helical" evidence="10">
    <location>
        <begin position="332"/>
        <end position="356"/>
    </location>
</feature>
<dbReference type="GO" id="GO:0008324">
    <property type="term" value="F:monoatomic cation transmembrane transporter activity"/>
    <property type="evidence" value="ECO:0007669"/>
    <property type="project" value="InterPro"/>
</dbReference>
<feature type="transmembrane region" description="Helical" evidence="10">
    <location>
        <begin position="303"/>
        <end position="325"/>
    </location>
</feature>
<proteinExistence type="predicted"/>
<evidence type="ECO:0000259" key="11">
    <source>
        <dbReference type="PROSITE" id="PS51202"/>
    </source>
</evidence>
<feature type="transmembrane region" description="Helical" evidence="10">
    <location>
        <begin position="58"/>
        <end position="76"/>
    </location>
</feature>
<dbReference type="PROSITE" id="PS51202">
    <property type="entry name" value="RCK_C"/>
    <property type="match status" value="1"/>
</dbReference>
<dbReference type="SUPFAM" id="SSF116726">
    <property type="entry name" value="TrkA C-terminal domain-like"/>
    <property type="match status" value="1"/>
</dbReference>
<dbReference type="Gene3D" id="1.20.1530.20">
    <property type="match status" value="1"/>
</dbReference>
<name>A0A6J4L4F2_9BACT</name>
<organism evidence="12">
    <name type="scientific">uncultured Gemmatimonadota bacterium</name>
    <dbReference type="NCBI Taxonomy" id="203437"/>
    <lineage>
        <taxon>Bacteria</taxon>
        <taxon>Pseudomonadati</taxon>
        <taxon>Gemmatimonadota</taxon>
        <taxon>environmental samples</taxon>
    </lineage>
</organism>
<evidence type="ECO:0000256" key="2">
    <source>
        <dbReference type="ARBA" id="ARBA00022448"/>
    </source>
</evidence>
<dbReference type="InterPro" id="IPR006153">
    <property type="entry name" value="Cation/H_exchanger_TM"/>
</dbReference>
<protein>
    <submittedName>
        <fullName evidence="12">K(+)/H(+) antiporter NhaP2</fullName>
    </submittedName>
</protein>
<dbReference type="InterPro" id="IPR036721">
    <property type="entry name" value="RCK_C_sf"/>
</dbReference>
<dbReference type="GO" id="GO:0005886">
    <property type="term" value="C:plasma membrane"/>
    <property type="evidence" value="ECO:0007669"/>
    <property type="project" value="UniProtKB-SubCell"/>
</dbReference>